<name>A0A1Q3A3A0_ZYGRO</name>
<dbReference type="PANTHER" id="PTHR43138">
    <property type="entry name" value="ACETYLTRANSFERASE, GNAT FAMILY"/>
    <property type="match status" value="1"/>
</dbReference>
<dbReference type="Gene3D" id="3.40.630.30">
    <property type="match status" value="1"/>
</dbReference>
<dbReference type="InterPro" id="IPR052742">
    <property type="entry name" value="Mito_N-acetyltransferase"/>
</dbReference>
<evidence type="ECO:0000313" key="1">
    <source>
        <dbReference type="EMBL" id="GAV50070.1"/>
    </source>
</evidence>
<proteinExistence type="predicted"/>
<dbReference type="InterPro" id="IPR016181">
    <property type="entry name" value="Acyl_CoA_acyltransferase"/>
</dbReference>
<protein>
    <recommendedName>
        <fullName evidence="3">N-acetyltransferase domain-containing protein</fullName>
    </recommendedName>
</protein>
<dbReference type="Proteomes" id="UP000187013">
    <property type="component" value="Unassembled WGS sequence"/>
</dbReference>
<dbReference type="OrthoDB" id="10264707at2759"/>
<evidence type="ECO:0000313" key="2">
    <source>
        <dbReference type="Proteomes" id="UP000187013"/>
    </source>
</evidence>
<comment type="caution">
    <text evidence="1">The sequence shown here is derived from an EMBL/GenBank/DDBJ whole genome shotgun (WGS) entry which is preliminary data.</text>
</comment>
<dbReference type="PANTHER" id="PTHR43138:SF1">
    <property type="entry name" value="N-ACETYLTRANSFERASE ACA1"/>
    <property type="match status" value="1"/>
</dbReference>
<organism evidence="1 2">
    <name type="scientific">Zygosaccharomyces rouxii</name>
    <dbReference type="NCBI Taxonomy" id="4956"/>
    <lineage>
        <taxon>Eukaryota</taxon>
        <taxon>Fungi</taxon>
        <taxon>Dikarya</taxon>
        <taxon>Ascomycota</taxon>
        <taxon>Saccharomycotina</taxon>
        <taxon>Saccharomycetes</taxon>
        <taxon>Saccharomycetales</taxon>
        <taxon>Saccharomycetaceae</taxon>
        <taxon>Zygosaccharomyces</taxon>
    </lineage>
</organism>
<dbReference type="OMA" id="PRCSHNC"/>
<gene>
    <name evidence="1" type="ORF">ZYGR_0S02040</name>
</gene>
<dbReference type="EMBL" id="BDGX01000019">
    <property type="protein sequence ID" value="GAV50070.1"/>
    <property type="molecule type" value="Genomic_DNA"/>
</dbReference>
<dbReference type="eggNOG" id="ENOG502QRFX">
    <property type="taxonomic scope" value="Eukaryota"/>
</dbReference>
<dbReference type="SUPFAM" id="SSF55729">
    <property type="entry name" value="Acyl-CoA N-acyltransferases (Nat)"/>
    <property type="match status" value="1"/>
</dbReference>
<accession>A0A1Q3A3A0</accession>
<sequence>MSTSQLHDGPHFFKPLVQEIEPVHFSLPKDGTVAIAYPIYSPDQVHSTLIDYMWHEFNYVIEEGLTYPQADNLTRDEFVHHWFHSFCVVAIKGGVDLQKENDWDKVFLGTFYIKPNYMARCSHNCNAGFLVNHLQRGQKIGYRLGQVYLKWGALLGYKYSVFNLVFVTNVASWKLWDKFKFDRIGLLPRAAILKGYEEPIDAIIYGRDLTKVDPELLEGLS</sequence>
<dbReference type="AlphaFoldDB" id="A0A1Q3A3A0"/>
<reference evidence="1 2" key="1">
    <citation type="submission" date="2016-08" db="EMBL/GenBank/DDBJ databases">
        <title>Draft genome sequence of allopolyploid Zygosaccharomyces rouxii.</title>
        <authorList>
            <person name="Watanabe J."/>
            <person name="Uehara K."/>
            <person name="Mogi Y."/>
            <person name="Tsukioka Y."/>
        </authorList>
    </citation>
    <scope>NUCLEOTIDE SEQUENCE [LARGE SCALE GENOMIC DNA]</scope>
    <source>
        <strain evidence="1 2">NBRC 110957</strain>
    </source>
</reference>
<evidence type="ECO:0008006" key="3">
    <source>
        <dbReference type="Google" id="ProtNLM"/>
    </source>
</evidence>
<dbReference type="GO" id="GO:0005634">
    <property type="term" value="C:nucleus"/>
    <property type="evidence" value="ECO:0007669"/>
    <property type="project" value="TreeGrafter"/>
</dbReference>